<evidence type="ECO:0000313" key="3">
    <source>
        <dbReference type="Proteomes" id="UP001396334"/>
    </source>
</evidence>
<evidence type="ECO:0000256" key="1">
    <source>
        <dbReference type="SAM" id="MobiDB-lite"/>
    </source>
</evidence>
<feature type="compositionally biased region" description="Acidic residues" evidence="1">
    <location>
        <begin position="109"/>
        <end position="123"/>
    </location>
</feature>
<protein>
    <submittedName>
        <fullName evidence="2">Uncharacterized protein</fullName>
    </submittedName>
</protein>
<reference evidence="2 3" key="1">
    <citation type="journal article" date="2024" name="G3 (Bethesda)">
        <title>Genome assembly of Hibiscus sabdariffa L. provides insights into metabolisms of medicinal natural products.</title>
        <authorList>
            <person name="Kim T."/>
        </authorList>
    </citation>
    <scope>NUCLEOTIDE SEQUENCE [LARGE SCALE GENOMIC DNA]</scope>
    <source>
        <strain evidence="2">TK-2024</strain>
        <tissue evidence="2">Old leaves</tissue>
    </source>
</reference>
<name>A0ABR2QTK9_9ROSI</name>
<gene>
    <name evidence="2" type="ORF">V6N11_001797</name>
</gene>
<comment type="caution">
    <text evidence="2">The sequence shown here is derived from an EMBL/GenBank/DDBJ whole genome shotgun (WGS) entry which is preliminary data.</text>
</comment>
<feature type="region of interest" description="Disordered" evidence="1">
    <location>
        <begin position="109"/>
        <end position="129"/>
    </location>
</feature>
<keyword evidence="3" id="KW-1185">Reference proteome</keyword>
<organism evidence="2 3">
    <name type="scientific">Hibiscus sabdariffa</name>
    <name type="common">roselle</name>
    <dbReference type="NCBI Taxonomy" id="183260"/>
    <lineage>
        <taxon>Eukaryota</taxon>
        <taxon>Viridiplantae</taxon>
        <taxon>Streptophyta</taxon>
        <taxon>Embryophyta</taxon>
        <taxon>Tracheophyta</taxon>
        <taxon>Spermatophyta</taxon>
        <taxon>Magnoliopsida</taxon>
        <taxon>eudicotyledons</taxon>
        <taxon>Gunneridae</taxon>
        <taxon>Pentapetalae</taxon>
        <taxon>rosids</taxon>
        <taxon>malvids</taxon>
        <taxon>Malvales</taxon>
        <taxon>Malvaceae</taxon>
        <taxon>Malvoideae</taxon>
        <taxon>Hibiscus</taxon>
    </lineage>
</organism>
<dbReference type="Proteomes" id="UP001396334">
    <property type="component" value="Unassembled WGS sequence"/>
</dbReference>
<accession>A0ABR2QTK9</accession>
<dbReference type="EMBL" id="JBBPBN010000031">
    <property type="protein sequence ID" value="KAK9003979.1"/>
    <property type="molecule type" value="Genomic_DNA"/>
</dbReference>
<evidence type="ECO:0000313" key="2">
    <source>
        <dbReference type="EMBL" id="KAK9003979.1"/>
    </source>
</evidence>
<proteinExistence type="predicted"/>
<sequence>MALVLGGIMQKQPLMPQKSGGKVVPEAQRFKTACIDPELEEKLDQMFRGIVATSDKVWAPSSGILSSDFVEHDNIEALDEIEEENVVSLDDAYFMEYENNDNAYEDIIDPENVEDGDSDDDGELNASSGSEMELIRDVIACSLIN</sequence>